<reference evidence="1" key="1">
    <citation type="submission" date="2019-02" db="EMBL/GenBank/DDBJ databases">
        <authorList>
            <person name="Gruber-Vodicka R. H."/>
            <person name="Seah K. B. B."/>
        </authorList>
    </citation>
    <scope>NUCLEOTIDE SEQUENCE</scope>
    <source>
        <strain evidence="1">BECK_S312</strain>
        <strain evidence="2">BECK_S426</strain>
    </source>
</reference>
<accession>A0A450W4N0</accession>
<evidence type="ECO:0000313" key="2">
    <source>
        <dbReference type="EMBL" id="VFK27887.1"/>
    </source>
</evidence>
<protein>
    <submittedName>
        <fullName evidence="1">Uncharacterized protein</fullName>
    </submittedName>
</protein>
<dbReference type="EMBL" id="CAADFM010000062">
    <property type="protein sequence ID" value="VFK11968.1"/>
    <property type="molecule type" value="Genomic_DNA"/>
</dbReference>
<gene>
    <name evidence="1" type="ORF">BECKLPF1236A_GA0070988_1006212</name>
    <name evidence="2" type="ORF">BECKLPF1236C_GA0070990_1005414</name>
</gene>
<dbReference type="AlphaFoldDB" id="A0A450W4N0"/>
<organism evidence="1">
    <name type="scientific">Candidatus Kentrum sp. LPFa</name>
    <dbReference type="NCBI Taxonomy" id="2126335"/>
    <lineage>
        <taxon>Bacteria</taxon>
        <taxon>Pseudomonadati</taxon>
        <taxon>Pseudomonadota</taxon>
        <taxon>Gammaproteobacteria</taxon>
        <taxon>Candidatus Kentrum</taxon>
    </lineage>
</organism>
<name>A0A450W4N0_9GAMM</name>
<evidence type="ECO:0000313" key="1">
    <source>
        <dbReference type="EMBL" id="VFK11968.1"/>
    </source>
</evidence>
<sequence length="78" mass="8898">MMFSVDCDVLRLQTLEVGVDLFFFAARQDPFLNDNGRFSPVRKLTTVRNIPGRPKPYRQEIPDIAENMLALRAKAETG</sequence>
<proteinExistence type="predicted"/>
<dbReference type="EMBL" id="CAADFP010000054">
    <property type="protein sequence ID" value="VFK27887.1"/>
    <property type="molecule type" value="Genomic_DNA"/>
</dbReference>